<dbReference type="InterPro" id="IPR036322">
    <property type="entry name" value="WD40_repeat_dom_sf"/>
</dbReference>
<dbReference type="PANTHER" id="PTHR19842">
    <property type="entry name" value="G BETA-LIKE PROTEIN GBL"/>
    <property type="match status" value="1"/>
</dbReference>
<dbReference type="GO" id="GO:0031931">
    <property type="term" value="C:TORC1 complex"/>
    <property type="evidence" value="ECO:0007669"/>
    <property type="project" value="UniProtKB-UniRule"/>
</dbReference>
<dbReference type="InterPro" id="IPR019775">
    <property type="entry name" value="WD40_repeat_CS"/>
</dbReference>
<evidence type="ECO:0000313" key="12">
    <source>
        <dbReference type="Proteomes" id="UP000085678"/>
    </source>
</evidence>
<comment type="function">
    <text evidence="11">Subunit of TORC1 and TORC2, which regulate cell growth and survival in response to nutrient and hormonal signals.</text>
</comment>
<proteinExistence type="inferred from homology"/>
<dbReference type="PROSITE" id="PS50294">
    <property type="entry name" value="WD_REPEATS_REGION"/>
    <property type="match status" value="2"/>
</dbReference>
<feature type="repeat" description="WD" evidence="10">
    <location>
        <begin position="221"/>
        <end position="253"/>
    </location>
</feature>
<dbReference type="Gene3D" id="2.130.10.10">
    <property type="entry name" value="YVTN repeat-like/Quinoprotein amine dehydrogenase"/>
    <property type="match status" value="1"/>
</dbReference>
<feature type="repeat" description="WD" evidence="10">
    <location>
        <begin position="86"/>
        <end position="127"/>
    </location>
</feature>
<keyword evidence="6 10" id="KW-0853">WD repeat</keyword>
<evidence type="ECO:0000256" key="9">
    <source>
        <dbReference type="ARBA" id="ARBA00023228"/>
    </source>
</evidence>
<dbReference type="InParanoid" id="A0A1S3HA20"/>
<name>A0A1S3HA20_LINAN</name>
<keyword evidence="7 11" id="KW-0677">Repeat</keyword>
<dbReference type="GO" id="GO:0031932">
    <property type="term" value="C:TORC2 complex"/>
    <property type="evidence" value="ECO:0007669"/>
    <property type="project" value="UniProtKB-UniRule"/>
</dbReference>
<dbReference type="Proteomes" id="UP000085678">
    <property type="component" value="Unplaced"/>
</dbReference>
<dbReference type="PRINTS" id="PR00320">
    <property type="entry name" value="GPROTEINBRPT"/>
</dbReference>
<evidence type="ECO:0000256" key="11">
    <source>
        <dbReference type="RuleBase" id="RU369068"/>
    </source>
</evidence>
<feature type="repeat" description="WD" evidence="10">
    <location>
        <begin position="275"/>
        <end position="305"/>
    </location>
</feature>
<evidence type="ECO:0000256" key="7">
    <source>
        <dbReference type="ARBA" id="ARBA00022737"/>
    </source>
</evidence>
<comment type="subcellular location">
    <subcellularLocation>
        <location evidence="1 11">Cytoplasm</location>
    </subcellularLocation>
    <subcellularLocation>
        <location evidence="2">Lysosome membrane</location>
    </subcellularLocation>
</comment>
<dbReference type="InterPro" id="IPR037588">
    <property type="entry name" value="MLST8"/>
</dbReference>
<dbReference type="SUPFAM" id="SSF50978">
    <property type="entry name" value="WD40 repeat-like"/>
    <property type="match status" value="1"/>
</dbReference>
<keyword evidence="9" id="KW-0458">Lysosome</keyword>
<evidence type="ECO:0000256" key="1">
    <source>
        <dbReference type="ARBA" id="ARBA00004496"/>
    </source>
</evidence>
<dbReference type="InterPro" id="IPR001680">
    <property type="entry name" value="WD40_rpt"/>
</dbReference>
<dbReference type="STRING" id="7574.A0A1S3HA20"/>
<dbReference type="InterPro" id="IPR020472">
    <property type="entry name" value="WD40_PAC1"/>
</dbReference>
<dbReference type="PROSITE" id="PS00678">
    <property type="entry name" value="WD_REPEATS_1"/>
    <property type="match status" value="2"/>
</dbReference>
<dbReference type="OrthoDB" id="400at2759"/>
<dbReference type="GeneID" id="106152778"/>
<keyword evidence="12" id="KW-1185">Reference proteome</keyword>
<dbReference type="Pfam" id="PF00400">
    <property type="entry name" value="WD40"/>
    <property type="match status" value="5"/>
</dbReference>
<dbReference type="FunFam" id="2.130.10.10:FF:000086">
    <property type="entry name" value="target of rapamycin complex subunit LST8"/>
    <property type="match status" value="1"/>
</dbReference>
<comment type="subunit">
    <text evidence="11">Part of TORC1 complex. Part of the TORC2 complex.</text>
</comment>
<evidence type="ECO:0000256" key="5">
    <source>
        <dbReference type="ARBA" id="ARBA00022490"/>
    </source>
</evidence>
<dbReference type="InterPro" id="IPR015943">
    <property type="entry name" value="WD40/YVTN_repeat-like_dom_sf"/>
</dbReference>
<dbReference type="PROSITE" id="PS50082">
    <property type="entry name" value="WD_REPEATS_2"/>
    <property type="match status" value="3"/>
</dbReference>
<sequence>MKKGPDNASGGNGGSDPVILATAGYDHTIRFWQAHSGICHRTVQHPDSQVNALQITPDKQLIAAAGYQHIRMYDINSNNPNPVINYDGITKNVTGVGFHEDGRWMFTGGEDNSARIWDLRSRNLQCQRIFQVNAPVNCVCLHPNQGELFVGDQSGAIHIWDLKTDHNEQLIPEPDAAVQSISIDPEGTYMAAVNNKGNCYVWNLTGGRGDEQTQLHPKTKIQAHKRYVLKCLFSPDSTLLATTSADTTVRIWKTADFSLYTELKENTQRWVWDCAFSGDSQYMITASSDNMARLWNVETAQVKREYGGHQKAVISLAFRDDVE</sequence>
<dbReference type="CDD" id="cd00200">
    <property type="entry name" value="WD40"/>
    <property type="match status" value="1"/>
</dbReference>
<evidence type="ECO:0000256" key="6">
    <source>
        <dbReference type="ARBA" id="ARBA00022574"/>
    </source>
</evidence>
<gene>
    <name evidence="13" type="primary">LOC106152778</name>
</gene>
<dbReference type="AlphaFoldDB" id="A0A1S3HA20"/>
<reference evidence="13" key="1">
    <citation type="submission" date="2025-08" db="UniProtKB">
        <authorList>
            <consortium name="RefSeq"/>
        </authorList>
    </citation>
    <scope>IDENTIFICATION</scope>
    <source>
        <tissue evidence="13">Gonads</tissue>
    </source>
</reference>
<protein>
    <recommendedName>
        <fullName evidence="4 11">Target of rapamycin complex subunit lst8</fullName>
        <shortName evidence="11">TORC subunit lst8</shortName>
    </recommendedName>
</protein>
<evidence type="ECO:0000256" key="4">
    <source>
        <dbReference type="ARBA" id="ARBA00018867"/>
    </source>
</evidence>
<dbReference type="PANTHER" id="PTHR19842:SF0">
    <property type="entry name" value="TARGET OF RAPAMYCIN COMPLEX SUBUNIT LST8"/>
    <property type="match status" value="1"/>
</dbReference>
<evidence type="ECO:0000256" key="2">
    <source>
        <dbReference type="ARBA" id="ARBA00004656"/>
    </source>
</evidence>
<dbReference type="GO" id="GO:0031929">
    <property type="term" value="P:TOR signaling"/>
    <property type="evidence" value="ECO:0007669"/>
    <property type="project" value="UniProtKB-UniRule"/>
</dbReference>
<keyword evidence="8" id="KW-0472">Membrane</keyword>
<organism evidence="12 13">
    <name type="scientific">Lingula anatina</name>
    <name type="common">Brachiopod</name>
    <name type="synonym">Lingula unguis</name>
    <dbReference type="NCBI Taxonomy" id="7574"/>
    <lineage>
        <taxon>Eukaryota</taxon>
        <taxon>Metazoa</taxon>
        <taxon>Spiralia</taxon>
        <taxon>Lophotrochozoa</taxon>
        <taxon>Brachiopoda</taxon>
        <taxon>Linguliformea</taxon>
        <taxon>Lingulata</taxon>
        <taxon>Lingulida</taxon>
        <taxon>Linguloidea</taxon>
        <taxon>Lingulidae</taxon>
        <taxon>Lingula</taxon>
    </lineage>
</organism>
<dbReference type="OMA" id="VQRNYKH"/>
<dbReference type="RefSeq" id="XP_013381964.1">
    <property type="nucleotide sequence ID" value="XM_013526510.1"/>
</dbReference>
<dbReference type="KEGG" id="lak:106152778"/>
<evidence type="ECO:0000256" key="8">
    <source>
        <dbReference type="ARBA" id="ARBA00023136"/>
    </source>
</evidence>
<dbReference type="FunCoup" id="A0A1S3HA20">
    <property type="interactions" value="1291"/>
</dbReference>
<evidence type="ECO:0000256" key="10">
    <source>
        <dbReference type="PROSITE-ProRule" id="PRU00221"/>
    </source>
</evidence>
<dbReference type="GO" id="GO:0005765">
    <property type="term" value="C:lysosomal membrane"/>
    <property type="evidence" value="ECO:0007669"/>
    <property type="project" value="UniProtKB-SubCell"/>
</dbReference>
<evidence type="ECO:0000256" key="3">
    <source>
        <dbReference type="ARBA" id="ARBA00009890"/>
    </source>
</evidence>
<comment type="similarity">
    <text evidence="3 11">Belongs to the WD repeat LST8 family.</text>
</comment>
<dbReference type="SMART" id="SM00320">
    <property type="entry name" value="WD40"/>
    <property type="match status" value="6"/>
</dbReference>
<evidence type="ECO:0000313" key="13">
    <source>
        <dbReference type="RefSeq" id="XP_013381964.1"/>
    </source>
</evidence>
<accession>A0A1S3HA20</accession>
<dbReference type="GO" id="GO:0032956">
    <property type="term" value="P:regulation of actin cytoskeleton organization"/>
    <property type="evidence" value="ECO:0007669"/>
    <property type="project" value="TreeGrafter"/>
</dbReference>
<keyword evidence="5 11" id="KW-0963">Cytoplasm</keyword>